<organism evidence="6 7">
    <name type="scientific">Nocardia stercoris</name>
    <dbReference type="NCBI Taxonomy" id="2483361"/>
    <lineage>
        <taxon>Bacteria</taxon>
        <taxon>Bacillati</taxon>
        <taxon>Actinomycetota</taxon>
        <taxon>Actinomycetes</taxon>
        <taxon>Mycobacteriales</taxon>
        <taxon>Nocardiaceae</taxon>
        <taxon>Nocardia</taxon>
    </lineage>
</organism>
<dbReference type="OrthoDB" id="4802216at2"/>
<dbReference type="EMBL" id="RFFH01000002">
    <property type="protein sequence ID" value="RMI34413.1"/>
    <property type="molecule type" value="Genomic_DNA"/>
</dbReference>
<dbReference type="SUPFAM" id="SSF46689">
    <property type="entry name" value="Homeodomain-like"/>
    <property type="match status" value="1"/>
</dbReference>
<accession>A0A3M2LCV9</accession>
<dbReference type="PANTHER" id="PTHR30055">
    <property type="entry name" value="HTH-TYPE TRANSCRIPTIONAL REGULATOR RUTR"/>
    <property type="match status" value="1"/>
</dbReference>
<dbReference type="PROSITE" id="PS50977">
    <property type="entry name" value="HTH_TETR_2"/>
    <property type="match status" value="1"/>
</dbReference>
<dbReference type="InterPro" id="IPR050109">
    <property type="entry name" value="HTH-type_TetR-like_transc_reg"/>
</dbReference>
<gene>
    <name evidence="6" type="ORF">EBN03_06165</name>
</gene>
<keyword evidence="7" id="KW-1185">Reference proteome</keyword>
<reference evidence="6 7" key="1">
    <citation type="submission" date="2018-10" db="EMBL/GenBank/DDBJ databases">
        <title>Isolation from cow dung.</title>
        <authorList>
            <person name="Ling L."/>
        </authorList>
    </citation>
    <scope>NUCLEOTIDE SEQUENCE [LARGE SCALE GENOMIC DNA]</scope>
    <source>
        <strain evidence="6 7">NEAU-LL90</strain>
    </source>
</reference>
<evidence type="ECO:0000256" key="3">
    <source>
        <dbReference type="ARBA" id="ARBA00023163"/>
    </source>
</evidence>
<dbReference type="GO" id="GO:0003700">
    <property type="term" value="F:DNA-binding transcription factor activity"/>
    <property type="evidence" value="ECO:0007669"/>
    <property type="project" value="TreeGrafter"/>
</dbReference>
<keyword evidence="3" id="KW-0804">Transcription</keyword>
<dbReference type="GO" id="GO:0000976">
    <property type="term" value="F:transcription cis-regulatory region binding"/>
    <property type="evidence" value="ECO:0007669"/>
    <property type="project" value="TreeGrafter"/>
</dbReference>
<comment type="caution">
    <text evidence="6">The sequence shown here is derived from an EMBL/GenBank/DDBJ whole genome shotgun (WGS) entry which is preliminary data.</text>
</comment>
<sequence>MPEQRQRERRTRLIEAAVAEFGTEGYRATTINAVCARAGVGKRYFYESFDGSEALLLAAYEVVTGRIRDAIVRGAERGGTDPAARALGMLTGYFELIADDPPVPRIAFFEILGVSPAVDEIYRGRFQALVEVCVRALGLPPGPSGQRTVVTGLAGAMLVIAQQWVLNGYDRPLREVVDSAHLVVSAVLDRLDDTSPAGAGPVTSPNPPELER</sequence>
<dbReference type="InterPro" id="IPR009057">
    <property type="entry name" value="Homeodomain-like_sf"/>
</dbReference>
<feature type="domain" description="HTH tetR-type" evidence="5">
    <location>
        <begin position="7"/>
        <end position="67"/>
    </location>
</feature>
<dbReference type="AlphaFoldDB" id="A0A3M2LCV9"/>
<dbReference type="Gene3D" id="1.10.357.10">
    <property type="entry name" value="Tetracycline Repressor, domain 2"/>
    <property type="match status" value="1"/>
</dbReference>
<dbReference type="RefSeq" id="WP_122187334.1">
    <property type="nucleotide sequence ID" value="NZ_RFFH01000002.1"/>
</dbReference>
<evidence type="ECO:0000313" key="7">
    <source>
        <dbReference type="Proteomes" id="UP000279275"/>
    </source>
</evidence>
<feature type="DNA-binding region" description="H-T-H motif" evidence="4">
    <location>
        <begin position="30"/>
        <end position="49"/>
    </location>
</feature>
<proteinExistence type="predicted"/>
<evidence type="ECO:0000256" key="1">
    <source>
        <dbReference type="ARBA" id="ARBA00023015"/>
    </source>
</evidence>
<evidence type="ECO:0000259" key="5">
    <source>
        <dbReference type="PROSITE" id="PS50977"/>
    </source>
</evidence>
<dbReference type="PANTHER" id="PTHR30055:SF234">
    <property type="entry name" value="HTH-TYPE TRANSCRIPTIONAL REGULATOR BETI"/>
    <property type="match status" value="1"/>
</dbReference>
<dbReference type="Proteomes" id="UP000279275">
    <property type="component" value="Unassembled WGS sequence"/>
</dbReference>
<name>A0A3M2LCV9_9NOCA</name>
<evidence type="ECO:0000256" key="4">
    <source>
        <dbReference type="PROSITE-ProRule" id="PRU00335"/>
    </source>
</evidence>
<dbReference type="InterPro" id="IPR001647">
    <property type="entry name" value="HTH_TetR"/>
</dbReference>
<protein>
    <submittedName>
        <fullName evidence="6">TetR/AcrR family transcriptional regulator</fullName>
    </submittedName>
</protein>
<evidence type="ECO:0000313" key="6">
    <source>
        <dbReference type="EMBL" id="RMI34413.1"/>
    </source>
</evidence>
<evidence type="ECO:0000256" key="2">
    <source>
        <dbReference type="ARBA" id="ARBA00023125"/>
    </source>
</evidence>
<keyword evidence="1" id="KW-0805">Transcription regulation</keyword>
<keyword evidence="2 4" id="KW-0238">DNA-binding</keyword>
<dbReference type="Pfam" id="PF00440">
    <property type="entry name" value="TetR_N"/>
    <property type="match status" value="1"/>
</dbReference>